<evidence type="ECO:0000313" key="1">
    <source>
        <dbReference type="EMBL" id="TFE29043.1"/>
    </source>
</evidence>
<proteinExistence type="predicted"/>
<protein>
    <submittedName>
        <fullName evidence="1">Acylneuraminate cytidylyltransferase family protein</fullName>
    </submittedName>
</protein>
<dbReference type="InterPro" id="IPR003329">
    <property type="entry name" value="Cytidylyl_trans"/>
</dbReference>
<reference evidence="1 2" key="1">
    <citation type="submission" date="2019-03" db="EMBL/GenBank/DDBJ databases">
        <title>Cohnella endophytica sp. nov., a novel endophytic bacterium isolated from bark of Sonneratia apetala.</title>
        <authorList>
            <person name="Tuo L."/>
        </authorList>
    </citation>
    <scope>NUCLEOTIDE SEQUENCE [LARGE SCALE GENOMIC DNA]</scope>
    <source>
        <strain evidence="1 2">CCTCC AB 208254</strain>
    </source>
</reference>
<name>A0A4Y8M1P4_9BACL</name>
<dbReference type="InterPro" id="IPR050793">
    <property type="entry name" value="CMP-NeuNAc_synthase"/>
</dbReference>
<organism evidence="1 2">
    <name type="scientific">Cohnella luojiensis</name>
    <dbReference type="NCBI Taxonomy" id="652876"/>
    <lineage>
        <taxon>Bacteria</taxon>
        <taxon>Bacillati</taxon>
        <taxon>Bacillota</taxon>
        <taxon>Bacilli</taxon>
        <taxon>Bacillales</taxon>
        <taxon>Paenibacillaceae</taxon>
        <taxon>Cohnella</taxon>
    </lineage>
</organism>
<dbReference type="Gene3D" id="3.90.550.10">
    <property type="entry name" value="Spore Coat Polysaccharide Biosynthesis Protein SpsA, Chain A"/>
    <property type="match status" value="1"/>
</dbReference>
<dbReference type="EMBL" id="SOMN01000005">
    <property type="protein sequence ID" value="TFE29043.1"/>
    <property type="molecule type" value="Genomic_DNA"/>
</dbReference>
<keyword evidence="1" id="KW-0548">Nucleotidyltransferase</keyword>
<dbReference type="InterPro" id="IPR029044">
    <property type="entry name" value="Nucleotide-diphossugar_trans"/>
</dbReference>
<gene>
    <name evidence="1" type="ORF">E2980_06555</name>
</gene>
<dbReference type="AlphaFoldDB" id="A0A4Y8M1P4"/>
<dbReference type="Pfam" id="PF02348">
    <property type="entry name" value="CTP_transf_3"/>
    <property type="match status" value="1"/>
</dbReference>
<dbReference type="RefSeq" id="WP_135151342.1">
    <property type="nucleotide sequence ID" value="NZ_SOMN01000005.1"/>
</dbReference>
<dbReference type="SUPFAM" id="SSF53448">
    <property type="entry name" value="Nucleotide-diphospho-sugar transferases"/>
    <property type="match status" value="1"/>
</dbReference>
<dbReference type="CDD" id="cd02513">
    <property type="entry name" value="CMP-NeuAc_Synthase"/>
    <property type="match status" value="1"/>
</dbReference>
<dbReference type="Proteomes" id="UP000297900">
    <property type="component" value="Unassembled WGS sequence"/>
</dbReference>
<sequence>MINGQKVLAVIPARGGSKGVPRKNIRELAGKPLIAWTIACASSSRYIDRCIISTDDSEIAEVSRRFGGDVPFIRPAELALDDTPGIDPVLHAIRSVSGYGIIVFLQPTSPLRVAADIDGCLERMVDSSASSCVSVTTVDKSPFWMYHVNELGTMRPLLDIEDRNVSRQKLPPIYVLNGAIYVATREHLEEHRGFLQPETKAYMMPRERSLDIDTLFDFAMAEMQIQLISD</sequence>
<dbReference type="PANTHER" id="PTHR21485">
    <property type="entry name" value="HAD SUPERFAMILY MEMBERS CMAS AND KDSC"/>
    <property type="match status" value="1"/>
</dbReference>
<dbReference type="PANTHER" id="PTHR21485:SF6">
    <property type="entry name" value="N-ACYLNEURAMINATE CYTIDYLYLTRANSFERASE-RELATED"/>
    <property type="match status" value="1"/>
</dbReference>
<comment type="caution">
    <text evidence="1">The sequence shown here is derived from an EMBL/GenBank/DDBJ whole genome shotgun (WGS) entry which is preliminary data.</text>
</comment>
<accession>A0A4Y8M1P4</accession>
<dbReference type="GO" id="GO:0008781">
    <property type="term" value="F:N-acylneuraminate cytidylyltransferase activity"/>
    <property type="evidence" value="ECO:0007669"/>
    <property type="project" value="TreeGrafter"/>
</dbReference>
<dbReference type="OrthoDB" id="9805604at2"/>
<keyword evidence="1" id="KW-0808">Transferase</keyword>
<keyword evidence="2" id="KW-1185">Reference proteome</keyword>
<evidence type="ECO:0000313" key="2">
    <source>
        <dbReference type="Proteomes" id="UP000297900"/>
    </source>
</evidence>